<dbReference type="NCBIfam" id="TIGR02234">
    <property type="entry name" value="trp_oprn_chp"/>
    <property type="match status" value="1"/>
</dbReference>
<evidence type="ECO:0008006" key="5">
    <source>
        <dbReference type="Google" id="ProtNLM"/>
    </source>
</evidence>
<accession>A0ABQ2MG12</accession>
<evidence type="ECO:0000256" key="1">
    <source>
        <dbReference type="SAM" id="MobiDB-lite"/>
    </source>
</evidence>
<feature type="transmembrane region" description="Helical" evidence="2">
    <location>
        <begin position="201"/>
        <end position="220"/>
    </location>
</feature>
<feature type="compositionally biased region" description="Low complexity" evidence="1">
    <location>
        <begin position="32"/>
        <end position="61"/>
    </location>
</feature>
<feature type="compositionally biased region" description="Low complexity" evidence="1">
    <location>
        <begin position="69"/>
        <end position="78"/>
    </location>
</feature>
<evidence type="ECO:0000256" key="2">
    <source>
        <dbReference type="SAM" id="Phobius"/>
    </source>
</evidence>
<keyword evidence="4" id="KW-1185">Reference proteome</keyword>
<gene>
    <name evidence="3" type="ORF">GCM10012287_32400</name>
</gene>
<feature type="region of interest" description="Disordered" evidence="1">
    <location>
        <begin position="277"/>
        <end position="325"/>
    </location>
</feature>
<feature type="compositionally biased region" description="Low complexity" evidence="1">
    <location>
        <begin position="85"/>
        <end position="120"/>
    </location>
</feature>
<name>A0ABQ2MG12_9ACTN</name>
<dbReference type="InterPro" id="IPR019051">
    <property type="entry name" value="Trp_biosyn_TM_oprn/chp"/>
</dbReference>
<organism evidence="3 4">
    <name type="scientific">Streptomyces daqingensis</name>
    <dbReference type="NCBI Taxonomy" id="1472640"/>
    <lineage>
        <taxon>Bacteria</taxon>
        <taxon>Bacillati</taxon>
        <taxon>Actinomycetota</taxon>
        <taxon>Actinomycetes</taxon>
        <taxon>Kitasatosporales</taxon>
        <taxon>Streptomycetaceae</taxon>
        <taxon>Streptomyces</taxon>
    </lineage>
</organism>
<sequence length="325" mass="31738">MTSVPPARSSDSAKDPTPDTEPGSETRRETGTESGTETGATAADETATASETATATADENGAGSGSGAVGESAAEPGAEPGGESGPRAGSAQAAPGAPAGRSAGDASAPGGSKRPASPAAARSRAAGRALGVALLLGAAGAAAALVAGGQVWSEATASFAQGQVPVQAKGGDVTGLPSALALVGLAALVAVLAVRRKSRAVVAGLLTMCGAGTLATPLLSADDRAPLVEKAAETSGLTQSTIEAVHVTAWPYLSAAGGVLLLLAGVLAVRYGTQWPSMSGSSRYERTSRRPRGVPAAVDPDRPEDMWKALDRGEDPTGGTPPRSA</sequence>
<proteinExistence type="predicted"/>
<feature type="transmembrane region" description="Helical" evidence="2">
    <location>
        <begin position="173"/>
        <end position="194"/>
    </location>
</feature>
<keyword evidence="2" id="KW-0472">Membrane</keyword>
<evidence type="ECO:0000313" key="4">
    <source>
        <dbReference type="Proteomes" id="UP000631535"/>
    </source>
</evidence>
<feature type="transmembrane region" description="Helical" evidence="2">
    <location>
        <begin position="132"/>
        <end position="153"/>
    </location>
</feature>
<dbReference type="EMBL" id="BMMP01000010">
    <property type="protein sequence ID" value="GGO51119.1"/>
    <property type="molecule type" value="Genomic_DNA"/>
</dbReference>
<feature type="transmembrane region" description="Helical" evidence="2">
    <location>
        <begin position="249"/>
        <end position="269"/>
    </location>
</feature>
<dbReference type="Pfam" id="PF09534">
    <property type="entry name" value="Trp_oprn_chp"/>
    <property type="match status" value="1"/>
</dbReference>
<protein>
    <recommendedName>
        <fullName evidence="5">TIGR02234 family membrane protein</fullName>
    </recommendedName>
</protein>
<keyword evidence="2" id="KW-1133">Transmembrane helix</keyword>
<dbReference type="InterPro" id="IPR011746">
    <property type="entry name" value="Trp_synth-assoc_CHP"/>
</dbReference>
<evidence type="ECO:0000313" key="3">
    <source>
        <dbReference type="EMBL" id="GGO51119.1"/>
    </source>
</evidence>
<reference evidence="4" key="1">
    <citation type="journal article" date="2019" name="Int. J. Syst. Evol. Microbiol.">
        <title>The Global Catalogue of Microorganisms (GCM) 10K type strain sequencing project: providing services to taxonomists for standard genome sequencing and annotation.</title>
        <authorList>
            <consortium name="The Broad Institute Genomics Platform"/>
            <consortium name="The Broad Institute Genome Sequencing Center for Infectious Disease"/>
            <person name="Wu L."/>
            <person name="Ma J."/>
        </authorList>
    </citation>
    <scope>NUCLEOTIDE SEQUENCE [LARGE SCALE GENOMIC DNA]</scope>
    <source>
        <strain evidence="4">CGMCC 4.7178</strain>
    </source>
</reference>
<comment type="caution">
    <text evidence="3">The sequence shown here is derived from an EMBL/GenBank/DDBJ whole genome shotgun (WGS) entry which is preliminary data.</text>
</comment>
<dbReference type="Proteomes" id="UP000631535">
    <property type="component" value="Unassembled WGS sequence"/>
</dbReference>
<feature type="region of interest" description="Disordered" evidence="1">
    <location>
        <begin position="1"/>
        <end position="120"/>
    </location>
</feature>
<keyword evidence="2" id="KW-0812">Transmembrane</keyword>
<feature type="compositionally biased region" description="Basic and acidic residues" evidence="1">
    <location>
        <begin position="299"/>
        <end position="315"/>
    </location>
</feature>